<dbReference type="Gene3D" id="2.30.30.370">
    <property type="entry name" value="FAH"/>
    <property type="match status" value="1"/>
</dbReference>
<evidence type="ECO:0000313" key="3">
    <source>
        <dbReference type="EMBL" id="GBD08731.1"/>
    </source>
</evidence>
<comment type="caution">
    <text evidence="3">The sequence shown here is derived from an EMBL/GenBank/DDBJ whole genome shotgun (WGS) entry which is preliminary data.</text>
</comment>
<evidence type="ECO:0000259" key="2">
    <source>
        <dbReference type="Pfam" id="PF01557"/>
    </source>
</evidence>
<dbReference type="InterPro" id="IPR012684">
    <property type="entry name" value="HPA_isomer/decarb_C"/>
</dbReference>
<dbReference type="GO" id="GO:0046872">
    <property type="term" value="F:metal ion binding"/>
    <property type="evidence" value="ECO:0007669"/>
    <property type="project" value="UniProtKB-KW"/>
</dbReference>
<dbReference type="PANTHER" id="PTHR11820:SF114">
    <property type="entry name" value="4-HYDROXYPHENYLACETATE CATABOLISM PROTEIN"/>
    <property type="match status" value="1"/>
</dbReference>
<sequence>MRIARFAADGRIWEGEVTPEGRLVADGRAFDPERVVWLPPVPPGGKAIGLALNYAEHAEELHVAPPEEPALFFKPANTWIGHKAPVIYPKGVTFLHGEVELVVIIGRRCRKVRPEEAWEVIGGYTIGNDVTARDFVGNFYRPPVRAKGQDTFGPLGPWRVTPDEIPDPHNLTLRLYVNGRLAQEGHTSRMIHRIPELIAYISSFMTLEPGDTLWTGTPRGIVPVRPGDVMRLEIEGIGVLENPVVEEG</sequence>
<dbReference type="GO" id="GO:0018800">
    <property type="term" value="F:5-oxopent-3-ene-1,2,5-tricarboxylate decarboxylase activity"/>
    <property type="evidence" value="ECO:0007669"/>
    <property type="project" value="InterPro"/>
</dbReference>
<dbReference type="Gene3D" id="3.90.850.10">
    <property type="entry name" value="Fumarylacetoacetase-like, C-terminal domain"/>
    <property type="match status" value="1"/>
</dbReference>
<dbReference type="FunFam" id="3.90.850.10:FF:000002">
    <property type="entry name" value="2-hydroxyhepta-2,4-diene-1,7-dioate isomerase"/>
    <property type="match status" value="1"/>
</dbReference>
<dbReference type="SUPFAM" id="SSF56529">
    <property type="entry name" value="FAH"/>
    <property type="match status" value="1"/>
</dbReference>
<dbReference type="InterPro" id="IPR011234">
    <property type="entry name" value="Fumarylacetoacetase-like_C"/>
</dbReference>
<dbReference type="PANTHER" id="PTHR11820">
    <property type="entry name" value="ACYLPYRUVASE"/>
    <property type="match status" value="1"/>
</dbReference>
<name>A0A2H5Y5L3_9CHLR</name>
<organism evidence="3 4">
    <name type="scientific">Candidatus Thermoflexus japonica</name>
    <dbReference type="NCBI Taxonomy" id="2035417"/>
    <lineage>
        <taxon>Bacteria</taxon>
        <taxon>Bacillati</taxon>
        <taxon>Chloroflexota</taxon>
        <taxon>Thermoflexia</taxon>
        <taxon>Thermoflexales</taxon>
        <taxon>Thermoflexaceae</taxon>
        <taxon>Thermoflexus</taxon>
    </lineage>
</organism>
<gene>
    <name evidence="3" type="primary">hpcE</name>
    <name evidence="3" type="ORF">HRbin22_00972</name>
</gene>
<reference evidence="4" key="1">
    <citation type="submission" date="2017-09" db="EMBL/GenBank/DDBJ databases">
        <title>Metaegenomics of thermophilic ammonia-oxidizing enrichment culture.</title>
        <authorList>
            <person name="Kato S."/>
            <person name="Suzuki K."/>
        </authorList>
    </citation>
    <scope>NUCLEOTIDE SEQUENCE [LARGE SCALE GENOMIC DNA]</scope>
</reference>
<feature type="domain" description="Fumarylacetoacetase-like C-terminal" evidence="2">
    <location>
        <begin position="47"/>
        <end position="245"/>
    </location>
</feature>
<dbReference type="Proteomes" id="UP000236642">
    <property type="component" value="Unassembled WGS sequence"/>
</dbReference>
<proteinExistence type="predicted"/>
<dbReference type="AlphaFoldDB" id="A0A2H5Y5L3"/>
<dbReference type="Pfam" id="PF01557">
    <property type="entry name" value="FAA_hydrolase"/>
    <property type="match status" value="1"/>
</dbReference>
<dbReference type="EMBL" id="BEHY01000016">
    <property type="protein sequence ID" value="GBD08731.1"/>
    <property type="molecule type" value="Genomic_DNA"/>
</dbReference>
<evidence type="ECO:0000313" key="4">
    <source>
        <dbReference type="Proteomes" id="UP000236642"/>
    </source>
</evidence>
<dbReference type="GO" id="GO:1901023">
    <property type="term" value="P:4-hydroxyphenylacetate catabolic process"/>
    <property type="evidence" value="ECO:0007669"/>
    <property type="project" value="InterPro"/>
</dbReference>
<dbReference type="GO" id="GO:0008704">
    <property type="term" value="F:5-carboxymethyl-2-hydroxymuconate delta-isomerase activity"/>
    <property type="evidence" value="ECO:0007669"/>
    <property type="project" value="InterPro"/>
</dbReference>
<evidence type="ECO:0000256" key="1">
    <source>
        <dbReference type="ARBA" id="ARBA00022723"/>
    </source>
</evidence>
<dbReference type="InterPro" id="IPR036663">
    <property type="entry name" value="Fumarylacetoacetase_C_sf"/>
</dbReference>
<protein>
    <submittedName>
        <fullName evidence="3">Homoprotocatechuate catabolism bifunctional isomerase/decarboxylase</fullName>
    </submittedName>
</protein>
<accession>A0A2H5Y5L3</accession>
<dbReference type="NCBIfam" id="TIGR02303">
    <property type="entry name" value="HpaG-C-term"/>
    <property type="match status" value="1"/>
</dbReference>
<keyword evidence="1" id="KW-0479">Metal-binding</keyword>
<keyword evidence="3" id="KW-0413">Isomerase</keyword>